<evidence type="ECO:0000313" key="2">
    <source>
        <dbReference type="EMBL" id="CAA7392715.1"/>
    </source>
</evidence>
<keyword evidence="1" id="KW-1133">Transmembrane helix</keyword>
<feature type="transmembrane region" description="Helical" evidence="1">
    <location>
        <begin position="153"/>
        <end position="174"/>
    </location>
</feature>
<dbReference type="AlphaFoldDB" id="A0A6N4XWD0"/>
<evidence type="ECO:0000256" key="1">
    <source>
        <dbReference type="SAM" id="Phobius"/>
    </source>
</evidence>
<feature type="transmembrane region" description="Helical" evidence="1">
    <location>
        <begin position="96"/>
        <end position="121"/>
    </location>
</feature>
<keyword evidence="1" id="KW-0812">Transmembrane</keyword>
<feature type="transmembrane region" description="Helical" evidence="1">
    <location>
        <begin position="5"/>
        <end position="25"/>
    </location>
</feature>
<feature type="transmembrane region" description="Helical" evidence="1">
    <location>
        <begin position="56"/>
        <end position="84"/>
    </location>
</feature>
<dbReference type="EMBL" id="CACVBY010000136">
    <property type="protein sequence ID" value="CAA7392715.1"/>
    <property type="molecule type" value="Genomic_DNA"/>
</dbReference>
<reference evidence="2 3" key="1">
    <citation type="submission" date="2020-01" db="EMBL/GenBank/DDBJ databases">
        <authorList>
            <person name="Rodrigo-Torres L."/>
            <person name="Arahal R. D."/>
            <person name="Lucena T."/>
        </authorList>
    </citation>
    <scope>NUCLEOTIDE SEQUENCE [LARGE SCALE GENOMIC DNA]</scope>
    <source>
        <strain evidence="2 3">CECT 9393</strain>
    </source>
</reference>
<evidence type="ECO:0000313" key="3">
    <source>
        <dbReference type="Proteomes" id="UP000445309"/>
    </source>
</evidence>
<accession>A0A6N4XWD0</accession>
<evidence type="ECO:0008006" key="4">
    <source>
        <dbReference type="Google" id="ProtNLM"/>
    </source>
</evidence>
<proteinExistence type="predicted"/>
<dbReference type="Proteomes" id="UP000445309">
    <property type="component" value="Unassembled WGS sequence"/>
</dbReference>
<protein>
    <recommendedName>
        <fullName evidence="4">Yip1 domain-containing protein</fullName>
    </recommendedName>
</protein>
<name>A0A6N4XWD0_9FLAO</name>
<gene>
    <name evidence="2" type="ORF">CHRY9393_03394</name>
</gene>
<keyword evidence="1" id="KW-0472">Membrane</keyword>
<organism evidence="2 3">
    <name type="scientific">Chryseobacterium fistulae</name>
    <dbReference type="NCBI Taxonomy" id="2675058"/>
    <lineage>
        <taxon>Bacteria</taxon>
        <taxon>Pseudomonadati</taxon>
        <taxon>Bacteroidota</taxon>
        <taxon>Flavobacteriia</taxon>
        <taxon>Flavobacteriales</taxon>
        <taxon>Weeksellaceae</taxon>
        <taxon>Chryseobacterium group</taxon>
        <taxon>Chryseobacterium</taxon>
    </lineage>
</organism>
<sequence length="214" mass="25610">MSKFYLFLSIVFLYVLIFWLNKTFILPESKLIELLSKNYSNELINGYLDYQRKWKWLNYVMIPIVYIVKIFLVAFCLNFIKLFFLPGLEKIQFSDLVFIVMIAEFVFIIAGFFKFINFYWIDTGYSLEEVQTYYPISLVNMRDYISTEKWLNYPLQLVNIFEFFYWGVLGWGIWELSDKKISFLKAFGLVAVTYGVALLFWVGIVSFLILNSQY</sequence>
<feature type="transmembrane region" description="Helical" evidence="1">
    <location>
        <begin position="186"/>
        <end position="210"/>
    </location>
</feature>
<keyword evidence="3" id="KW-1185">Reference proteome</keyword>